<dbReference type="Proteomes" id="UP000265520">
    <property type="component" value="Unassembled WGS sequence"/>
</dbReference>
<proteinExistence type="predicted"/>
<dbReference type="AlphaFoldDB" id="A0A392S5D5"/>
<evidence type="ECO:0000313" key="2">
    <source>
        <dbReference type="Proteomes" id="UP000265520"/>
    </source>
</evidence>
<sequence length="76" mass="8699">MPRHSYTEDDISALMLQLGIARACKVPHTYYGDQSVLYQEARAREVNFRPPPLYPQYSTLARLHAQHNIENAQNAA</sequence>
<accession>A0A392S5D5</accession>
<evidence type="ECO:0000313" key="1">
    <source>
        <dbReference type="EMBL" id="MCI43642.1"/>
    </source>
</evidence>
<reference evidence="1 2" key="1">
    <citation type="journal article" date="2018" name="Front. Plant Sci.">
        <title>Red Clover (Trifolium pratense) and Zigzag Clover (T. medium) - A Picture of Genomic Similarities and Differences.</title>
        <authorList>
            <person name="Dluhosova J."/>
            <person name="Istvanek J."/>
            <person name="Nedelnik J."/>
            <person name="Repkova J."/>
        </authorList>
    </citation>
    <scope>NUCLEOTIDE SEQUENCE [LARGE SCALE GENOMIC DNA]</scope>
    <source>
        <strain evidence="2">cv. 10/8</strain>
        <tissue evidence="1">Leaf</tissue>
    </source>
</reference>
<name>A0A392S5D5_9FABA</name>
<protein>
    <submittedName>
        <fullName evidence="1">Uncharacterized protein</fullName>
    </submittedName>
</protein>
<organism evidence="1 2">
    <name type="scientific">Trifolium medium</name>
    <dbReference type="NCBI Taxonomy" id="97028"/>
    <lineage>
        <taxon>Eukaryota</taxon>
        <taxon>Viridiplantae</taxon>
        <taxon>Streptophyta</taxon>
        <taxon>Embryophyta</taxon>
        <taxon>Tracheophyta</taxon>
        <taxon>Spermatophyta</taxon>
        <taxon>Magnoliopsida</taxon>
        <taxon>eudicotyledons</taxon>
        <taxon>Gunneridae</taxon>
        <taxon>Pentapetalae</taxon>
        <taxon>rosids</taxon>
        <taxon>fabids</taxon>
        <taxon>Fabales</taxon>
        <taxon>Fabaceae</taxon>
        <taxon>Papilionoideae</taxon>
        <taxon>50 kb inversion clade</taxon>
        <taxon>NPAAA clade</taxon>
        <taxon>Hologalegina</taxon>
        <taxon>IRL clade</taxon>
        <taxon>Trifolieae</taxon>
        <taxon>Trifolium</taxon>
    </lineage>
</organism>
<comment type="caution">
    <text evidence="1">The sequence shown here is derived from an EMBL/GenBank/DDBJ whole genome shotgun (WGS) entry which is preliminary data.</text>
</comment>
<keyword evidence="2" id="KW-1185">Reference proteome</keyword>
<dbReference type="EMBL" id="LXQA010320325">
    <property type="protein sequence ID" value="MCI43642.1"/>
    <property type="molecule type" value="Genomic_DNA"/>
</dbReference>